<feature type="compositionally biased region" description="Pro residues" evidence="1">
    <location>
        <begin position="1"/>
        <end position="25"/>
    </location>
</feature>
<feature type="non-terminal residue" evidence="3">
    <location>
        <position position="606"/>
    </location>
</feature>
<dbReference type="Proteomes" id="UP001152797">
    <property type="component" value="Unassembled WGS sequence"/>
</dbReference>
<feature type="region of interest" description="Disordered" evidence="1">
    <location>
        <begin position="184"/>
        <end position="232"/>
    </location>
</feature>
<dbReference type="SMART" id="SM00513">
    <property type="entry name" value="SAP"/>
    <property type="match status" value="2"/>
</dbReference>
<keyword evidence="5" id="KW-1185">Reference proteome</keyword>
<feature type="compositionally biased region" description="Polar residues" evidence="1">
    <location>
        <begin position="323"/>
        <end position="370"/>
    </location>
</feature>
<dbReference type="EMBL" id="CAMXCT010001022">
    <property type="protein sequence ID" value="CAI3985823.1"/>
    <property type="molecule type" value="Genomic_DNA"/>
</dbReference>
<accession>A0A9P1C802</accession>
<dbReference type="InterPro" id="IPR003034">
    <property type="entry name" value="SAP_dom"/>
</dbReference>
<evidence type="ECO:0000259" key="2">
    <source>
        <dbReference type="SMART" id="SM00513"/>
    </source>
</evidence>
<feature type="compositionally biased region" description="Polar residues" evidence="1">
    <location>
        <begin position="451"/>
        <end position="490"/>
    </location>
</feature>
<feature type="region of interest" description="Disordered" evidence="1">
    <location>
        <begin position="1"/>
        <end position="48"/>
    </location>
</feature>
<evidence type="ECO:0000313" key="4">
    <source>
        <dbReference type="EMBL" id="CAL4773135.1"/>
    </source>
</evidence>
<dbReference type="OrthoDB" id="442653at2759"/>
<reference evidence="4 5" key="2">
    <citation type="submission" date="2024-05" db="EMBL/GenBank/DDBJ databases">
        <authorList>
            <person name="Chen Y."/>
            <person name="Shah S."/>
            <person name="Dougan E. K."/>
            <person name="Thang M."/>
            <person name="Chan C."/>
        </authorList>
    </citation>
    <scope>NUCLEOTIDE SEQUENCE [LARGE SCALE GENOMIC DNA]</scope>
</reference>
<comment type="caution">
    <text evidence="3">The sequence shown here is derived from an EMBL/GenBank/DDBJ whole genome shotgun (WGS) entry which is preliminary data.</text>
</comment>
<dbReference type="EMBL" id="CAMXCT030001022">
    <property type="protein sequence ID" value="CAL4773135.1"/>
    <property type="molecule type" value="Genomic_DNA"/>
</dbReference>
<sequence>DTPFTPPTAPPPSPPMAPMPHPMPPRTRSRSEPPREAEVPSPGGVSLASRTSRVSLGEAAGLANEAANLGIMGPDRLRQMCSDQGLPREGLRTELISRLLIHRLTSAPRTVNEFSPLSPSFAPFSGPNQSELRAACVQRGLSDIGSSYDLLQRLQVSRNSQGADSTAALKARSGLAAARKVALEGTGAAQSTETPRKRLRCKSPASALYGRPQEPAVTPPKRLRCKSPASARPDLKEGLSAVCGAAVQSLLTLRPEQLEAECQRQGLSPRRSPHAMAYRLATARLQNLGSPSSADSAARTEIVSPGSILKRGKFGKSPPARTRSASKPPTPTSARGASQRRSATPNPRQSPRSTPNPRGAGRSQSRTVKSPGSGKRATSEPKTPPRTRSGSKPPTPTSARGASQRRSATPNPRQSPRSTPNPRGAGRSQSRTVKSPGSGKRATSEPKTPPRTRSASKLRTPTSARGASQRRSATPNPRQTPRSRTPNTRGKSPAASLLCGAPGVAASPEKTLPSTPQRRSQPRSNVPTGDKVRRQSKPSGKVAHEKPRTPTPRRSPKSPTMTRRELCHATKRGGLPCNFPGSKRPTGALFFYCGYHAEKWRAHERR</sequence>
<feature type="compositionally biased region" description="Polar residues" evidence="1">
    <location>
        <begin position="386"/>
        <end position="435"/>
    </location>
</feature>
<dbReference type="EMBL" id="CAMXCT020001022">
    <property type="protein sequence ID" value="CAL1139198.1"/>
    <property type="molecule type" value="Genomic_DNA"/>
</dbReference>
<keyword evidence="4" id="KW-0808">Transferase</keyword>
<gene>
    <name evidence="3" type="ORF">C1SCF055_LOCUS13229</name>
</gene>
<dbReference type="GO" id="GO:0016740">
    <property type="term" value="F:transferase activity"/>
    <property type="evidence" value="ECO:0007669"/>
    <property type="project" value="UniProtKB-KW"/>
</dbReference>
<feature type="compositionally biased region" description="Polar residues" evidence="1">
    <location>
        <begin position="512"/>
        <end position="527"/>
    </location>
</feature>
<feature type="compositionally biased region" description="Basic and acidic residues" evidence="1">
    <location>
        <begin position="29"/>
        <end position="38"/>
    </location>
</feature>
<evidence type="ECO:0000256" key="1">
    <source>
        <dbReference type="SAM" id="MobiDB-lite"/>
    </source>
</evidence>
<evidence type="ECO:0000313" key="5">
    <source>
        <dbReference type="Proteomes" id="UP001152797"/>
    </source>
</evidence>
<reference evidence="3" key="1">
    <citation type="submission" date="2022-10" db="EMBL/GenBank/DDBJ databases">
        <authorList>
            <person name="Chen Y."/>
            <person name="Dougan E. K."/>
            <person name="Chan C."/>
            <person name="Rhodes N."/>
            <person name="Thang M."/>
        </authorList>
    </citation>
    <scope>NUCLEOTIDE SEQUENCE</scope>
</reference>
<feature type="domain" description="SAP" evidence="2">
    <location>
        <begin position="69"/>
        <end position="103"/>
    </location>
</feature>
<organism evidence="3">
    <name type="scientific">Cladocopium goreaui</name>
    <dbReference type="NCBI Taxonomy" id="2562237"/>
    <lineage>
        <taxon>Eukaryota</taxon>
        <taxon>Sar</taxon>
        <taxon>Alveolata</taxon>
        <taxon>Dinophyceae</taxon>
        <taxon>Suessiales</taxon>
        <taxon>Symbiodiniaceae</taxon>
        <taxon>Cladocopium</taxon>
    </lineage>
</organism>
<feature type="region of interest" description="Disordered" evidence="1">
    <location>
        <begin position="288"/>
        <end position="580"/>
    </location>
</feature>
<proteinExistence type="predicted"/>
<protein>
    <submittedName>
        <fullName evidence="4">RING-type E3 ubiquitin transferase</fullName>
    </submittedName>
</protein>
<feature type="domain" description="SAP" evidence="2">
    <location>
        <begin position="124"/>
        <end position="158"/>
    </location>
</feature>
<name>A0A9P1C802_9DINO</name>
<dbReference type="AlphaFoldDB" id="A0A9P1C802"/>
<evidence type="ECO:0000313" key="3">
    <source>
        <dbReference type="EMBL" id="CAI3985823.1"/>
    </source>
</evidence>